<name>A0A8H4TZR1_9HYPO</name>
<dbReference type="GO" id="GO:0006338">
    <property type="term" value="P:chromatin remodeling"/>
    <property type="evidence" value="ECO:0007669"/>
    <property type="project" value="UniProtKB-ARBA"/>
</dbReference>
<reference evidence="4" key="1">
    <citation type="journal article" date="2020" name="BMC Genomics">
        <title>Correction to: Identification and distribution of gene clusters required for synthesis of sphingolipid metabolism inhibitors in diverse species of the filamentous fungus Fusarium.</title>
        <authorList>
            <person name="Kim H.S."/>
            <person name="Lohmar J.M."/>
            <person name="Busman M."/>
            <person name="Brown D.W."/>
            <person name="Naumann T.A."/>
            <person name="Divon H.H."/>
            <person name="Lysoe E."/>
            <person name="Uhlig S."/>
            <person name="Proctor R.H."/>
        </authorList>
    </citation>
    <scope>NUCLEOTIDE SEQUENCE</scope>
    <source>
        <strain evidence="4">NRRL 20472</strain>
    </source>
</reference>
<dbReference type="InterPro" id="IPR000953">
    <property type="entry name" value="Chromo/chromo_shadow_dom"/>
</dbReference>
<sequence length="303" mass="34468">MPPQPTIEESPDPEDNWRPDDNWRSKAGQSSRSRPSLGRMLPPSRRQSQATGSDAGPSSQARPRSTGTPMNQGPRGHPTPAPKGMSMAARRIPSTSLTPGPDRTRTSAAQGTSDGLFARRGSTKQSSPSRGASDEEVDSTPTPTPEREMSSHDYMRFHIEKEMAALRRQQTRKTTYSEEKFPIERVLHWKIYEEDCIELLVRWGDGAEDTWEPEEIIQEDAESLVYAFWKTQHGRQRSTGLVNYHAFKILEARTTEDPAKPEFLVQWVGYPSSTKFTTWKSYDVVYKNSRPQYIEFAYGEKLW</sequence>
<accession>A0A8H4TZR1</accession>
<evidence type="ECO:0000313" key="4">
    <source>
        <dbReference type="EMBL" id="KAF4967034.1"/>
    </source>
</evidence>
<keyword evidence="5" id="KW-1185">Reference proteome</keyword>
<proteinExistence type="predicted"/>
<gene>
    <name evidence="4" type="ORF">FSARC_5325</name>
</gene>
<dbReference type="PROSITE" id="PS50013">
    <property type="entry name" value="CHROMO_2"/>
    <property type="match status" value="2"/>
</dbReference>
<dbReference type="AlphaFoldDB" id="A0A8H4TZR1"/>
<organism evidence="4 5">
    <name type="scientific">Fusarium sarcochroum</name>
    <dbReference type="NCBI Taxonomy" id="1208366"/>
    <lineage>
        <taxon>Eukaryota</taxon>
        <taxon>Fungi</taxon>
        <taxon>Dikarya</taxon>
        <taxon>Ascomycota</taxon>
        <taxon>Pezizomycotina</taxon>
        <taxon>Sordariomycetes</taxon>
        <taxon>Hypocreomycetidae</taxon>
        <taxon>Hypocreales</taxon>
        <taxon>Nectriaceae</taxon>
        <taxon>Fusarium</taxon>
        <taxon>Fusarium lateritium species complex</taxon>
    </lineage>
</organism>
<protein>
    <recommendedName>
        <fullName evidence="3">Chromo domain-containing protein</fullName>
    </recommendedName>
</protein>
<feature type="domain" description="Chromo" evidence="3">
    <location>
        <begin position="244"/>
        <end position="303"/>
    </location>
</feature>
<reference evidence="4" key="2">
    <citation type="submission" date="2020-05" db="EMBL/GenBank/DDBJ databases">
        <authorList>
            <person name="Kim H.-S."/>
            <person name="Proctor R.H."/>
            <person name="Brown D.W."/>
        </authorList>
    </citation>
    <scope>NUCLEOTIDE SEQUENCE</scope>
    <source>
        <strain evidence="4">NRRL 20472</strain>
    </source>
</reference>
<dbReference type="Proteomes" id="UP000622797">
    <property type="component" value="Unassembled WGS sequence"/>
</dbReference>
<dbReference type="OrthoDB" id="433924at2759"/>
<dbReference type="Gene3D" id="2.40.50.40">
    <property type="match status" value="2"/>
</dbReference>
<feature type="compositionally biased region" description="Polar residues" evidence="2">
    <location>
        <begin position="45"/>
        <end position="71"/>
    </location>
</feature>
<evidence type="ECO:0000256" key="2">
    <source>
        <dbReference type="SAM" id="MobiDB-lite"/>
    </source>
</evidence>
<comment type="caution">
    <text evidence="4">The sequence shown here is derived from an EMBL/GenBank/DDBJ whole genome shotgun (WGS) entry which is preliminary data.</text>
</comment>
<comment type="subunit">
    <text evidence="1">Component of the NuA4 histone acetyltransferase complex.</text>
</comment>
<dbReference type="InterPro" id="IPR016197">
    <property type="entry name" value="Chromo-like_dom_sf"/>
</dbReference>
<dbReference type="SUPFAM" id="SSF54160">
    <property type="entry name" value="Chromo domain-like"/>
    <property type="match status" value="1"/>
</dbReference>
<dbReference type="SMART" id="SM00298">
    <property type="entry name" value="CHROMO"/>
    <property type="match status" value="2"/>
</dbReference>
<evidence type="ECO:0000313" key="5">
    <source>
        <dbReference type="Proteomes" id="UP000622797"/>
    </source>
</evidence>
<feature type="region of interest" description="Disordered" evidence="2">
    <location>
        <begin position="1"/>
        <end position="152"/>
    </location>
</feature>
<dbReference type="EMBL" id="JABEXW010000256">
    <property type="protein sequence ID" value="KAF4967034.1"/>
    <property type="molecule type" value="Genomic_DNA"/>
</dbReference>
<evidence type="ECO:0000256" key="1">
    <source>
        <dbReference type="ARBA" id="ARBA00011353"/>
    </source>
</evidence>
<feature type="domain" description="Chromo" evidence="3">
    <location>
        <begin position="181"/>
        <end position="240"/>
    </location>
</feature>
<evidence type="ECO:0000259" key="3">
    <source>
        <dbReference type="PROSITE" id="PS50013"/>
    </source>
</evidence>
<dbReference type="CDD" id="cd00024">
    <property type="entry name" value="CD_CSD"/>
    <property type="match status" value="1"/>
</dbReference>
<feature type="compositionally biased region" description="Basic and acidic residues" evidence="2">
    <location>
        <begin position="15"/>
        <end position="24"/>
    </location>
</feature>